<feature type="domain" description="Helicase ATP-binding" evidence="5">
    <location>
        <begin position="30"/>
        <end position="199"/>
    </location>
</feature>
<sequence>MLIIKDTPYSTDKAFPDYPFELSDFQKHSIDAIDNSNHVLVCAPTSSGKTLVAEHKIRNRSKGKKIIYTTPIKALSNFIFNELTHKYPDISFGILTGDIKYNPDADCIVMTTEILRNLLYNKKIKTDKLQLTVELDVYTDVDAIIFDEVHYITNKERGRVWEESIILLPQHIQLIMLSATIERPELFGNWLSSIKSQDVTLAMTNKRIVPLKHYAFMGFLKSIDKLEKRDFKGIEAYDKTLVCIMDEHANFNPSIYDKIKELKKNYFKFISNKSIFNDLVQFLKIKDLLPTIIFTLSKKKCESYAKLVTVSVNDATEQLESLAIFDKELRKSDHYEHLIKLDEYAKIKTLVQKGIAYHHSGVYHVFKEIIEKMLCYDIDGKKHSFIKILFATETFAVGINIPVKATCYTGLSKFSEGNFRLLKPHEYKQMSGRAGRRGMDKLGYSILLPNLYDLPTQSEMTEILMGKSQIIYSRFVPNFQFILKLILTGKDQIGPFIRSSLLNREIVEEEKHLTMEMETVHIPNRDYSKCVEYEELLNPRLDGFIKLSQKMIKKNRKLADGIKNELGFNALYEDYKVDKETIEYRDNLQNNLNKNNGYIDSCILKIITLLKDTQYINANSNISDYQNLQPPDISIKGIIASQINECNEIIFTELIMNNYLDNLQGAEIVAILSLFIQSKSNTDETPSIEGLIIPSHLKPNIKALLDISTCFENRMNDHKLYIDIDWSLSLNSIDYMYEWASGADFNTLIQKYGLFPGNFVKDVIKINNIVQDVIKMAGILENPALVSVASNIEQTIIRDCVNMESLYVKV</sequence>
<protein>
    <recommendedName>
        <fullName evidence="8">Helicase</fullName>
    </recommendedName>
</protein>
<evidence type="ECO:0000256" key="3">
    <source>
        <dbReference type="ARBA" id="ARBA00022806"/>
    </source>
</evidence>
<dbReference type="PANTHER" id="PTHR12131">
    <property type="entry name" value="ATP-DEPENDENT RNA AND DNA HELICASE"/>
    <property type="match status" value="1"/>
</dbReference>
<dbReference type="InterPro" id="IPR011545">
    <property type="entry name" value="DEAD/DEAH_box_helicase_dom"/>
</dbReference>
<dbReference type="GO" id="GO:0055087">
    <property type="term" value="C:Ski complex"/>
    <property type="evidence" value="ECO:0007669"/>
    <property type="project" value="TreeGrafter"/>
</dbReference>
<organism evidence="7">
    <name type="scientific">viral metagenome</name>
    <dbReference type="NCBI Taxonomy" id="1070528"/>
    <lineage>
        <taxon>unclassified sequences</taxon>
        <taxon>metagenomes</taxon>
        <taxon>organismal metagenomes</taxon>
    </lineage>
</organism>
<name>A0A6C0EIT3_9ZZZZ</name>
<dbReference type="InterPro" id="IPR050699">
    <property type="entry name" value="RNA-DNA_Helicase"/>
</dbReference>
<evidence type="ECO:0000313" key="7">
    <source>
        <dbReference type="EMBL" id="QHT29086.1"/>
    </source>
</evidence>
<accession>A0A6C0EIT3</accession>
<evidence type="ECO:0000256" key="2">
    <source>
        <dbReference type="ARBA" id="ARBA00022801"/>
    </source>
</evidence>
<evidence type="ECO:0000259" key="6">
    <source>
        <dbReference type="PROSITE" id="PS51194"/>
    </source>
</evidence>
<dbReference type="Pfam" id="PF00270">
    <property type="entry name" value="DEAD"/>
    <property type="match status" value="1"/>
</dbReference>
<feature type="domain" description="Helicase C-terminal" evidence="6">
    <location>
        <begin position="278"/>
        <end position="483"/>
    </location>
</feature>
<proteinExistence type="predicted"/>
<dbReference type="EMBL" id="MN738868">
    <property type="protein sequence ID" value="QHT29086.1"/>
    <property type="molecule type" value="Genomic_DNA"/>
</dbReference>
<dbReference type="GO" id="GO:0016787">
    <property type="term" value="F:hydrolase activity"/>
    <property type="evidence" value="ECO:0007669"/>
    <property type="project" value="UniProtKB-KW"/>
</dbReference>
<dbReference type="SMART" id="SM00490">
    <property type="entry name" value="HELICc"/>
    <property type="match status" value="1"/>
</dbReference>
<dbReference type="SMART" id="SM00487">
    <property type="entry name" value="DEXDc"/>
    <property type="match status" value="1"/>
</dbReference>
<dbReference type="PROSITE" id="PS51194">
    <property type="entry name" value="HELICASE_CTER"/>
    <property type="match status" value="1"/>
</dbReference>
<dbReference type="Gene3D" id="1.10.3380.30">
    <property type="match status" value="1"/>
</dbReference>
<dbReference type="Pfam" id="PF08148">
    <property type="entry name" value="DSHCT"/>
    <property type="match status" value="1"/>
</dbReference>
<keyword evidence="3" id="KW-0347">Helicase</keyword>
<evidence type="ECO:0000259" key="5">
    <source>
        <dbReference type="PROSITE" id="PS51192"/>
    </source>
</evidence>
<evidence type="ECO:0000256" key="1">
    <source>
        <dbReference type="ARBA" id="ARBA00022741"/>
    </source>
</evidence>
<dbReference type="PROSITE" id="PS51192">
    <property type="entry name" value="HELICASE_ATP_BIND_1"/>
    <property type="match status" value="1"/>
</dbReference>
<reference evidence="7" key="1">
    <citation type="journal article" date="2020" name="Nature">
        <title>Giant virus diversity and host interactions through global metagenomics.</title>
        <authorList>
            <person name="Schulz F."/>
            <person name="Roux S."/>
            <person name="Paez-Espino D."/>
            <person name="Jungbluth S."/>
            <person name="Walsh D.A."/>
            <person name="Denef V.J."/>
            <person name="McMahon K.D."/>
            <person name="Konstantinidis K.T."/>
            <person name="Eloe-Fadrosh E.A."/>
            <person name="Kyrpides N.C."/>
            <person name="Woyke T."/>
        </authorList>
    </citation>
    <scope>NUCLEOTIDE SEQUENCE</scope>
    <source>
        <strain evidence="7">GVMAG-M-3300001351-8</strain>
    </source>
</reference>
<dbReference type="GO" id="GO:0004386">
    <property type="term" value="F:helicase activity"/>
    <property type="evidence" value="ECO:0007669"/>
    <property type="project" value="UniProtKB-KW"/>
</dbReference>
<keyword evidence="2" id="KW-0378">Hydrolase</keyword>
<dbReference type="InterPro" id="IPR027417">
    <property type="entry name" value="P-loop_NTPase"/>
</dbReference>
<dbReference type="InterPro" id="IPR001650">
    <property type="entry name" value="Helicase_C-like"/>
</dbReference>
<keyword evidence="1" id="KW-0547">Nucleotide-binding</keyword>
<evidence type="ECO:0000256" key="4">
    <source>
        <dbReference type="ARBA" id="ARBA00022840"/>
    </source>
</evidence>
<dbReference type="InterPro" id="IPR012961">
    <property type="entry name" value="Ski2/MTR4_C"/>
</dbReference>
<keyword evidence="4" id="KW-0067">ATP-binding</keyword>
<dbReference type="GO" id="GO:0003676">
    <property type="term" value="F:nucleic acid binding"/>
    <property type="evidence" value="ECO:0007669"/>
    <property type="project" value="InterPro"/>
</dbReference>
<dbReference type="SMART" id="SM01142">
    <property type="entry name" value="DSHCT"/>
    <property type="match status" value="1"/>
</dbReference>
<dbReference type="GO" id="GO:0005524">
    <property type="term" value="F:ATP binding"/>
    <property type="evidence" value="ECO:0007669"/>
    <property type="project" value="UniProtKB-KW"/>
</dbReference>
<dbReference type="AlphaFoldDB" id="A0A6C0EIT3"/>
<evidence type="ECO:0008006" key="8">
    <source>
        <dbReference type="Google" id="ProtNLM"/>
    </source>
</evidence>
<dbReference type="InterPro" id="IPR014001">
    <property type="entry name" value="Helicase_ATP-bd"/>
</dbReference>
<dbReference type="PANTHER" id="PTHR12131:SF1">
    <property type="entry name" value="ATP-DEPENDENT RNA HELICASE SUPV3L1, MITOCHONDRIAL-RELATED"/>
    <property type="match status" value="1"/>
</dbReference>
<dbReference type="GO" id="GO:0070478">
    <property type="term" value="P:nuclear-transcribed mRNA catabolic process, 3'-5' exonucleolytic nonsense-mediated decay"/>
    <property type="evidence" value="ECO:0007669"/>
    <property type="project" value="TreeGrafter"/>
</dbReference>
<dbReference type="SUPFAM" id="SSF52540">
    <property type="entry name" value="P-loop containing nucleoside triphosphate hydrolases"/>
    <property type="match status" value="1"/>
</dbReference>
<dbReference type="Gene3D" id="3.40.50.300">
    <property type="entry name" value="P-loop containing nucleotide triphosphate hydrolases"/>
    <property type="match status" value="2"/>
</dbReference>